<gene>
    <name evidence="12" type="ORF">ACK2TP_07360</name>
</gene>
<comment type="caution">
    <text evidence="12">The sequence shown here is derived from an EMBL/GenBank/DDBJ whole genome shotgun (WGS) entry which is preliminary data.</text>
</comment>
<reference evidence="12 13" key="1">
    <citation type="submission" date="2024-12" db="EMBL/GenBank/DDBJ databases">
        <authorList>
            <person name="Lee Y."/>
        </authorList>
    </citation>
    <scope>NUCLEOTIDE SEQUENCE [LARGE SCALE GENOMIC DNA]</scope>
    <source>
        <strain evidence="12 13">03SUJ4</strain>
    </source>
</reference>
<feature type="compositionally biased region" description="Polar residues" evidence="10">
    <location>
        <begin position="275"/>
        <end position="286"/>
    </location>
</feature>
<organism evidence="12 13">
    <name type="scientific">Terriglobus aquaticus</name>
    <dbReference type="NCBI Taxonomy" id="940139"/>
    <lineage>
        <taxon>Bacteria</taxon>
        <taxon>Pseudomonadati</taxon>
        <taxon>Acidobacteriota</taxon>
        <taxon>Terriglobia</taxon>
        <taxon>Terriglobales</taxon>
        <taxon>Acidobacteriaceae</taxon>
        <taxon>Terriglobus</taxon>
    </lineage>
</organism>
<comment type="similarity">
    <text evidence="2">Belongs to the TonB family.</text>
</comment>
<evidence type="ECO:0000256" key="7">
    <source>
        <dbReference type="ARBA" id="ARBA00022927"/>
    </source>
</evidence>
<dbReference type="Pfam" id="PF03544">
    <property type="entry name" value="TonB_C"/>
    <property type="match status" value="1"/>
</dbReference>
<evidence type="ECO:0000256" key="2">
    <source>
        <dbReference type="ARBA" id="ARBA00006555"/>
    </source>
</evidence>
<keyword evidence="8" id="KW-1133">Transmembrane helix</keyword>
<keyword evidence="7" id="KW-0653">Protein transport</keyword>
<keyword evidence="4" id="KW-1003">Cell membrane</keyword>
<keyword evidence="3" id="KW-0813">Transport</keyword>
<feature type="compositionally biased region" description="Low complexity" evidence="10">
    <location>
        <begin position="257"/>
        <end position="266"/>
    </location>
</feature>
<protein>
    <submittedName>
        <fullName evidence="12">TonB family protein</fullName>
    </submittedName>
</protein>
<evidence type="ECO:0000256" key="1">
    <source>
        <dbReference type="ARBA" id="ARBA00004383"/>
    </source>
</evidence>
<dbReference type="InterPro" id="IPR006260">
    <property type="entry name" value="TonB/TolA_C"/>
</dbReference>
<feature type="domain" description="TonB C-terminal" evidence="11">
    <location>
        <begin position="446"/>
        <end position="534"/>
    </location>
</feature>
<keyword evidence="9" id="KW-0472">Membrane</keyword>
<evidence type="ECO:0000256" key="6">
    <source>
        <dbReference type="ARBA" id="ARBA00022692"/>
    </source>
</evidence>
<dbReference type="InterPro" id="IPR003538">
    <property type="entry name" value="TonB"/>
</dbReference>
<evidence type="ECO:0000256" key="3">
    <source>
        <dbReference type="ARBA" id="ARBA00022448"/>
    </source>
</evidence>
<evidence type="ECO:0000256" key="8">
    <source>
        <dbReference type="ARBA" id="ARBA00022989"/>
    </source>
</evidence>
<evidence type="ECO:0000313" key="13">
    <source>
        <dbReference type="Proteomes" id="UP001634747"/>
    </source>
</evidence>
<feature type="region of interest" description="Disordered" evidence="10">
    <location>
        <begin position="368"/>
        <end position="413"/>
    </location>
</feature>
<feature type="region of interest" description="Disordered" evidence="10">
    <location>
        <begin position="231"/>
        <end position="316"/>
    </location>
</feature>
<evidence type="ECO:0000259" key="11">
    <source>
        <dbReference type="PROSITE" id="PS52015"/>
    </source>
</evidence>
<dbReference type="SUPFAM" id="SSF74653">
    <property type="entry name" value="TolA/TonB C-terminal domain"/>
    <property type="match status" value="1"/>
</dbReference>
<dbReference type="Proteomes" id="UP001634747">
    <property type="component" value="Unassembled WGS sequence"/>
</dbReference>
<name>A0ABW9KIF3_9BACT</name>
<dbReference type="PANTHER" id="PTHR33446">
    <property type="entry name" value="PROTEIN TONB-RELATED"/>
    <property type="match status" value="1"/>
</dbReference>
<evidence type="ECO:0000256" key="10">
    <source>
        <dbReference type="SAM" id="MobiDB-lite"/>
    </source>
</evidence>
<dbReference type="PROSITE" id="PS52015">
    <property type="entry name" value="TONB_CTD"/>
    <property type="match status" value="1"/>
</dbReference>
<keyword evidence="6" id="KW-0812">Transmembrane</keyword>
<feature type="region of interest" description="Disordered" evidence="10">
    <location>
        <begin position="112"/>
        <end position="195"/>
    </location>
</feature>
<feature type="compositionally biased region" description="Basic and acidic residues" evidence="10">
    <location>
        <begin position="167"/>
        <end position="181"/>
    </location>
</feature>
<dbReference type="RefSeq" id="WP_263412901.1">
    <property type="nucleotide sequence ID" value="NZ_BAABBH010000001.1"/>
</dbReference>
<keyword evidence="5" id="KW-0997">Cell inner membrane</keyword>
<feature type="compositionally biased region" description="Basic and acidic residues" evidence="10">
    <location>
        <begin position="142"/>
        <end position="153"/>
    </location>
</feature>
<evidence type="ECO:0000313" key="12">
    <source>
        <dbReference type="EMBL" id="MFN2975576.1"/>
    </source>
</evidence>
<proteinExistence type="inferred from homology"/>
<dbReference type="EMBL" id="JBJYXY010000001">
    <property type="protein sequence ID" value="MFN2975576.1"/>
    <property type="molecule type" value="Genomic_DNA"/>
</dbReference>
<dbReference type="PRINTS" id="PR01374">
    <property type="entry name" value="TONBPROTEIN"/>
</dbReference>
<comment type="subcellular location">
    <subcellularLocation>
        <location evidence="1">Cell inner membrane</location>
        <topology evidence="1">Single-pass membrane protein</topology>
        <orientation evidence="1">Periplasmic side</orientation>
    </subcellularLocation>
</comment>
<dbReference type="NCBIfam" id="TIGR01352">
    <property type="entry name" value="tonB_Cterm"/>
    <property type="match status" value="1"/>
</dbReference>
<keyword evidence="13" id="KW-1185">Reference proteome</keyword>
<evidence type="ECO:0000256" key="4">
    <source>
        <dbReference type="ARBA" id="ARBA00022475"/>
    </source>
</evidence>
<accession>A0ABW9KIF3</accession>
<sequence>MLQPVELQEVSANFPGEIASLRKFFSLAGVPLDDSSSVHQIVMRLLEDPSFHRDLSSHLWVILDESDVPLRSPDLLAIVAVAGAGVRWAAEINEDDAHALLRFLMETKHSFDGTPNRGDAMMAGPQARTEPKQPLAMPAHDPAVKAREPELPLRDGAVQAEPRPVLPRREDRRTLENRRVESPNQPGRPSQVGVLDAGVSRRKDQRALWVVAAAVVLAALLALWQRSRSTTPGEVTVVPSANVPKSPTGGASAREQATPNATTATAPRDRADIASSRSTVPSSTTLHPPPSRQGASEGNASAAAPTPSPSDVSQPVLSANAGAPIIRVSPPSASLTASSASPASLFPGSAVAKTARQPSLTAPVPADALSRQLDSPRLPAYAADADDNGRRRSPRLLRRHPGEAGNSGLSDDPVLAAELRAPDLASGAVRPVPGTSVHALVRATCLGMMAGNLVYSPSPQYPAGAASARVQGEVKIQATIDRDGSIGSARVISGPPPLRDAALDAVQQWRFKPYLSAGKATPSAAMAVVEFELQ</sequence>
<dbReference type="Gene3D" id="3.30.1150.10">
    <property type="match status" value="1"/>
</dbReference>
<dbReference type="InterPro" id="IPR037682">
    <property type="entry name" value="TonB_C"/>
</dbReference>
<evidence type="ECO:0000256" key="5">
    <source>
        <dbReference type="ARBA" id="ARBA00022519"/>
    </source>
</evidence>
<evidence type="ECO:0000256" key="9">
    <source>
        <dbReference type="ARBA" id="ARBA00023136"/>
    </source>
</evidence>
<dbReference type="InterPro" id="IPR051045">
    <property type="entry name" value="TonB-dependent_transducer"/>
</dbReference>